<name>A0A227IZ15_VIBPH</name>
<dbReference type="Pfam" id="PF06082">
    <property type="entry name" value="YjbH"/>
    <property type="match status" value="1"/>
</dbReference>
<evidence type="ECO:0000313" key="1">
    <source>
        <dbReference type="EMBL" id="OXE28080.1"/>
    </source>
</evidence>
<evidence type="ECO:0000313" key="2">
    <source>
        <dbReference type="Proteomes" id="UP000214596"/>
    </source>
</evidence>
<dbReference type="InterPro" id="IPR010344">
    <property type="entry name" value="YbjH"/>
</dbReference>
<dbReference type="Proteomes" id="UP000214596">
    <property type="component" value="Unassembled WGS sequence"/>
</dbReference>
<dbReference type="AlphaFoldDB" id="A0A227IZ15"/>
<gene>
    <name evidence="1" type="ORF">CA163_35765</name>
</gene>
<protein>
    <submittedName>
        <fullName evidence="1">Uncharacterized protein</fullName>
    </submittedName>
</protein>
<organism evidence="1 2">
    <name type="scientific">Vibrio parahaemolyticus</name>
    <dbReference type="NCBI Taxonomy" id="670"/>
    <lineage>
        <taxon>Bacteria</taxon>
        <taxon>Pseudomonadati</taxon>
        <taxon>Pseudomonadota</taxon>
        <taxon>Gammaproteobacteria</taxon>
        <taxon>Vibrionales</taxon>
        <taxon>Vibrionaceae</taxon>
        <taxon>Vibrio</taxon>
    </lineage>
</organism>
<dbReference type="EMBL" id="NIXT01004750">
    <property type="protein sequence ID" value="OXE28080.1"/>
    <property type="molecule type" value="Genomic_DNA"/>
</dbReference>
<feature type="non-terminal residue" evidence="1">
    <location>
        <position position="86"/>
    </location>
</feature>
<comment type="caution">
    <text evidence="1">The sequence shown here is derived from an EMBL/GenBank/DDBJ whole genome shotgun (WGS) entry which is preliminary data.</text>
</comment>
<feature type="non-terminal residue" evidence="1">
    <location>
        <position position="1"/>
    </location>
</feature>
<reference evidence="1 2" key="1">
    <citation type="journal article" date="2017" name="Appl. Environ. Microbiol.">
        <title>Parallel evolution of two clades of a major Atlantic endemic Vibrio parahaemolyticus pathogen lineage by independent acquisition of related pathogenicity islands.</title>
        <authorList>
            <person name="Xu F."/>
            <person name="Gonzalez-Escalona N."/>
            <person name="Drees K.P."/>
            <person name="Sebra R.P."/>
            <person name="Cooper V.S."/>
            <person name="Jones S.H."/>
            <person name="Whistler C.A."/>
        </authorList>
    </citation>
    <scope>NUCLEOTIDE SEQUENCE [LARGE SCALE GENOMIC DNA]</scope>
    <source>
        <strain evidence="1 2">MAVP-3</strain>
    </source>
</reference>
<accession>A0A227IZ15</accession>
<proteinExistence type="predicted"/>
<sequence>GVLYRLGHMADLRLSYERGDTLVAGVNLYTNFNDMPSFWRDTPTPEVEDKQPEQLSDVDWERVTEELDKIAGYQNTQLYVEDNTVS</sequence>